<keyword evidence="6 10" id="KW-0808">Transferase</keyword>
<dbReference type="InterPro" id="IPR046886">
    <property type="entry name" value="RsmE_MTase_dom"/>
</dbReference>
<dbReference type="GO" id="GO:0005737">
    <property type="term" value="C:cytoplasm"/>
    <property type="evidence" value="ECO:0007669"/>
    <property type="project" value="UniProtKB-SubCell"/>
</dbReference>
<dbReference type="EC" id="2.1.1.193" evidence="10"/>
<evidence type="ECO:0000256" key="2">
    <source>
        <dbReference type="ARBA" id="ARBA00005528"/>
    </source>
</evidence>
<keyword evidence="4 10" id="KW-0698">rRNA processing</keyword>
<keyword evidence="7 10" id="KW-0949">S-adenosyl-L-methionine</keyword>
<evidence type="ECO:0000256" key="10">
    <source>
        <dbReference type="PIRNR" id="PIRNR015601"/>
    </source>
</evidence>
<dbReference type="InterPro" id="IPR029026">
    <property type="entry name" value="tRNA_m1G_MTases_N"/>
</dbReference>
<dbReference type="OrthoDB" id="9815641at2"/>
<organism evidence="12 13">
    <name type="scientific">Candidatus Sulfobium mesophilum</name>
    <dbReference type="NCBI Taxonomy" id="2016548"/>
    <lineage>
        <taxon>Bacteria</taxon>
        <taxon>Pseudomonadati</taxon>
        <taxon>Nitrospirota</taxon>
        <taxon>Nitrospiria</taxon>
        <taxon>Nitrospirales</taxon>
        <taxon>Nitrospiraceae</taxon>
        <taxon>Candidatus Sulfobium</taxon>
    </lineage>
</organism>
<dbReference type="SUPFAM" id="SSF75217">
    <property type="entry name" value="alpha/beta knot"/>
    <property type="match status" value="1"/>
</dbReference>
<dbReference type="PANTHER" id="PTHR30027:SF3">
    <property type="entry name" value="16S RRNA (URACIL(1498)-N(3))-METHYLTRANSFERASE"/>
    <property type="match status" value="1"/>
</dbReference>
<comment type="subcellular location">
    <subcellularLocation>
        <location evidence="1 10">Cytoplasm</location>
    </subcellularLocation>
</comment>
<comment type="function">
    <text evidence="8 10">Specifically methylates the N3 position of the uracil ring of uridine 1498 (m3U1498) in 16S rRNA. Acts on the fully assembled 30S ribosomal subunit.</text>
</comment>
<evidence type="ECO:0000256" key="4">
    <source>
        <dbReference type="ARBA" id="ARBA00022552"/>
    </source>
</evidence>
<gene>
    <name evidence="12" type="ORF">NBG4_100022</name>
</gene>
<feature type="domain" description="Ribosomal RNA small subunit methyltransferase E methyltransferase" evidence="11">
    <location>
        <begin position="75"/>
        <end position="234"/>
    </location>
</feature>
<keyword evidence="3 10" id="KW-0963">Cytoplasm</keyword>
<evidence type="ECO:0000256" key="7">
    <source>
        <dbReference type="ARBA" id="ARBA00022691"/>
    </source>
</evidence>
<proteinExistence type="inferred from homology"/>
<dbReference type="Proteomes" id="UP000245125">
    <property type="component" value="Unassembled WGS sequence"/>
</dbReference>
<dbReference type="InterPro" id="IPR006700">
    <property type="entry name" value="RsmE"/>
</dbReference>
<accession>A0A2U3QDR6</accession>
<dbReference type="CDD" id="cd18084">
    <property type="entry name" value="RsmE-like"/>
    <property type="match status" value="1"/>
</dbReference>
<dbReference type="InterPro" id="IPR029028">
    <property type="entry name" value="Alpha/beta_knot_MTases"/>
</dbReference>
<keyword evidence="5 10" id="KW-0489">Methyltransferase</keyword>
<name>A0A2U3QDR6_9BACT</name>
<dbReference type="GO" id="GO:0070475">
    <property type="term" value="P:rRNA base methylation"/>
    <property type="evidence" value="ECO:0007669"/>
    <property type="project" value="TreeGrafter"/>
</dbReference>
<evidence type="ECO:0000256" key="3">
    <source>
        <dbReference type="ARBA" id="ARBA00022490"/>
    </source>
</evidence>
<protein>
    <recommendedName>
        <fullName evidence="10">Ribosomal RNA small subunit methyltransferase E</fullName>
        <ecNumber evidence="10">2.1.1.193</ecNumber>
    </recommendedName>
</protein>
<dbReference type="EMBL" id="OUUY01000002">
    <property type="protein sequence ID" value="SPP99582.1"/>
    <property type="molecule type" value="Genomic_DNA"/>
</dbReference>
<dbReference type="Gene3D" id="3.40.1280.10">
    <property type="match status" value="1"/>
</dbReference>
<evidence type="ECO:0000259" key="11">
    <source>
        <dbReference type="Pfam" id="PF04452"/>
    </source>
</evidence>
<evidence type="ECO:0000313" key="12">
    <source>
        <dbReference type="EMBL" id="SPP99582.1"/>
    </source>
</evidence>
<evidence type="ECO:0000256" key="1">
    <source>
        <dbReference type="ARBA" id="ARBA00004496"/>
    </source>
</evidence>
<dbReference type="NCBIfam" id="NF008700">
    <property type="entry name" value="PRK11713.5-4"/>
    <property type="match status" value="1"/>
</dbReference>
<dbReference type="PIRSF" id="PIRSF015601">
    <property type="entry name" value="MTase_slr0722"/>
    <property type="match status" value="1"/>
</dbReference>
<evidence type="ECO:0000256" key="5">
    <source>
        <dbReference type="ARBA" id="ARBA00022603"/>
    </source>
</evidence>
<keyword evidence="13" id="KW-1185">Reference proteome</keyword>
<evidence type="ECO:0000256" key="9">
    <source>
        <dbReference type="ARBA" id="ARBA00047944"/>
    </source>
</evidence>
<evidence type="ECO:0000313" key="13">
    <source>
        <dbReference type="Proteomes" id="UP000245125"/>
    </source>
</evidence>
<comment type="similarity">
    <text evidence="2 10">Belongs to the RNA methyltransferase RsmE family.</text>
</comment>
<dbReference type="PANTHER" id="PTHR30027">
    <property type="entry name" value="RIBOSOMAL RNA SMALL SUBUNIT METHYLTRANSFERASE E"/>
    <property type="match status" value="1"/>
</dbReference>
<comment type="catalytic activity">
    <reaction evidence="9 10">
        <text>uridine(1498) in 16S rRNA + S-adenosyl-L-methionine = N(3)-methyluridine(1498) in 16S rRNA + S-adenosyl-L-homocysteine + H(+)</text>
        <dbReference type="Rhea" id="RHEA:42920"/>
        <dbReference type="Rhea" id="RHEA-COMP:10283"/>
        <dbReference type="Rhea" id="RHEA-COMP:10284"/>
        <dbReference type="ChEBI" id="CHEBI:15378"/>
        <dbReference type="ChEBI" id="CHEBI:57856"/>
        <dbReference type="ChEBI" id="CHEBI:59789"/>
        <dbReference type="ChEBI" id="CHEBI:65315"/>
        <dbReference type="ChEBI" id="CHEBI:74502"/>
        <dbReference type="EC" id="2.1.1.193"/>
    </reaction>
</comment>
<dbReference type="GO" id="GO:0070042">
    <property type="term" value="F:rRNA (uridine-N3-)-methyltransferase activity"/>
    <property type="evidence" value="ECO:0007669"/>
    <property type="project" value="TreeGrafter"/>
</dbReference>
<evidence type="ECO:0000256" key="6">
    <source>
        <dbReference type="ARBA" id="ARBA00022679"/>
    </source>
</evidence>
<sequence>MNLIVLFKDDFLNGSGKVRISGRRLKHVLEVHRACAGDELCVGISGGQIGRGKITHLTNEHLEMDVRLSIAPPPALPVTLVLALPRPKVLRRTLTAASSMGVKKIILINSYRVEKSFWQSPALVKESIERQLVLGLEQARDTVMPEVITKPLFKPFVEDELPAIIRDTTALLAHPQASASCPRGLEVRVTLVVGPEGGFIPYEIEKLTACGFIPVKMGERTLSVESAVPALLARLF</sequence>
<dbReference type="Pfam" id="PF04452">
    <property type="entry name" value="Methyltrans_RNA"/>
    <property type="match status" value="1"/>
</dbReference>
<dbReference type="AlphaFoldDB" id="A0A2U3QDR6"/>
<reference evidence="13" key="1">
    <citation type="submission" date="2018-03" db="EMBL/GenBank/DDBJ databases">
        <authorList>
            <person name="Zecchin S."/>
        </authorList>
    </citation>
    <scope>NUCLEOTIDE SEQUENCE [LARGE SCALE GENOMIC DNA]</scope>
</reference>
<evidence type="ECO:0000256" key="8">
    <source>
        <dbReference type="ARBA" id="ARBA00025699"/>
    </source>
</evidence>
<dbReference type="NCBIfam" id="TIGR00046">
    <property type="entry name" value="RsmE family RNA methyltransferase"/>
    <property type="match status" value="1"/>
</dbReference>